<dbReference type="SUPFAM" id="SSF48498">
    <property type="entry name" value="Tetracyclin repressor-like, C-terminal domain"/>
    <property type="match status" value="1"/>
</dbReference>
<keyword evidence="1 2" id="KW-0238">DNA-binding</keyword>
<dbReference type="RefSeq" id="WP_143585538.1">
    <property type="nucleotide sequence ID" value="NZ_AP019792.1"/>
</dbReference>
<proteinExistence type="predicted"/>
<dbReference type="Gene3D" id="1.10.357.10">
    <property type="entry name" value="Tetracycline Repressor, domain 2"/>
    <property type="match status" value="1"/>
</dbReference>
<dbReference type="PRINTS" id="PR00455">
    <property type="entry name" value="HTHTETR"/>
</dbReference>
<sequence length="199" mass="22270">MRLLSEGDPIQRRLFQAALELLAERGYRGATTREIARRAGVSEVTLFRRFGSKKRLIQEALLSFTPEAFLAALPREDDPLEAGLSRLFRAYQGLLEAHRALFPKLLAELLRHPELLPEGPPQGMALALKAILGFFQAQQIKGLLRRDEPPEELALAFIGPLFARFLLGEAFGVRLPVEEAAYIRGYLEGRHDPSGRRGS</sequence>
<dbReference type="SUPFAM" id="SSF46689">
    <property type="entry name" value="Homeodomain-like"/>
    <property type="match status" value="1"/>
</dbReference>
<dbReference type="InterPro" id="IPR036271">
    <property type="entry name" value="Tet_transcr_reg_TetR-rel_C_sf"/>
</dbReference>
<dbReference type="Pfam" id="PF00440">
    <property type="entry name" value="TetR_N"/>
    <property type="match status" value="1"/>
</dbReference>
<dbReference type="GO" id="GO:0000976">
    <property type="term" value="F:transcription cis-regulatory region binding"/>
    <property type="evidence" value="ECO:0007669"/>
    <property type="project" value="TreeGrafter"/>
</dbReference>
<evidence type="ECO:0000256" key="2">
    <source>
        <dbReference type="PROSITE-ProRule" id="PRU00335"/>
    </source>
</evidence>
<dbReference type="GO" id="GO:0003700">
    <property type="term" value="F:DNA-binding transcription factor activity"/>
    <property type="evidence" value="ECO:0007669"/>
    <property type="project" value="TreeGrafter"/>
</dbReference>
<feature type="DNA-binding region" description="H-T-H motif" evidence="2">
    <location>
        <begin position="31"/>
        <end position="50"/>
    </location>
</feature>
<gene>
    <name evidence="4" type="ORF">TthAA11_10880</name>
</gene>
<name>A0AAD1KTY0_THETH</name>
<evidence type="ECO:0000313" key="4">
    <source>
        <dbReference type="EMBL" id="BCZ86906.1"/>
    </source>
</evidence>
<protein>
    <recommendedName>
        <fullName evidence="3">HTH tetR-type domain-containing protein</fullName>
    </recommendedName>
</protein>
<dbReference type="AlphaFoldDB" id="A0AAD1KTY0"/>
<dbReference type="InterPro" id="IPR009057">
    <property type="entry name" value="Homeodomain-like_sf"/>
</dbReference>
<feature type="domain" description="HTH tetR-type" evidence="3">
    <location>
        <begin position="8"/>
        <end position="68"/>
    </location>
</feature>
<evidence type="ECO:0000256" key="1">
    <source>
        <dbReference type="ARBA" id="ARBA00023125"/>
    </source>
</evidence>
<dbReference type="Proteomes" id="UP000825379">
    <property type="component" value="Chromosome"/>
</dbReference>
<dbReference type="InterPro" id="IPR050109">
    <property type="entry name" value="HTH-type_TetR-like_transc_reg"/>
</dbReference>
<dbReference type="PANTHER" id="PTHR30055:SF226">
    <property type="entry name" value="HTH-TYPE TRANSCRIPTIONAL REGULATOR PKSA"/>
    <property type="match status" value="1"/>
</dbReference>
<reference evidence="4" key="1">
    <citation type="submission" date="2021-07" db="EMBL/GenBank/DDBJ databases">
        <title>Complete genome sequences of four Thermus thermophilus strains isolated from Arima Hot Spring in Japan.</title>
        <authorList>
            <person name="Tomariguchi N."/>
            <person name="Ueno Y."/>
            <person name="Miyazaki K."/>
        </authorList>
    </citation>
    <scope>NUCLEOTIDE SEQUENCE</scope>
    <source>
        <strain evidence="4">AA1-1</strain>
    </source>
</reference>
<dbReference type="PANTHER" id="PTHR30055">
    <property type="entry name" value="HTH-TYPE TRANSCRIPTIONAL REGULATOR RUTR"/>
    <property type="match status" value="1"/>
</dbReference>
<dbReference type="InterPro" id="IPR001647">
    <property type="entry name" value="HTH_TetR"/>
</dbReference>
<evidence type="ECO:0000313" key="5">
    <source>
        <dbReference type="Proteomes" id="UP000825379"/>
    </source>
</evidence>
<organism evidence="4 5">
    <name type="scientific">Thermus thermophilus</name>
    <dbReference type="NCBI Taxonomy" id="274"/>
    <lineage>
        <taxon>Bacteria</taxon>
        <taxon>Thermotogati</taxon>
        <taxon>Deinococcota</taxon>
        <taxon>Deinococci</taxon>
        <taxon>Thermales</taxon>
        <taxon>Thermaceae</taxon>
        <taxon>Thermus</taxon>
    </lineage>
</organism>
<dbReference type="PROSITE" id="PS50977">
    <property type="entry name" value="HTH_TETR_2"/>
    <property type="match status" value="1"/>
</dbReference>
<dbReference type="EMBL" id="AP024926">
    <property type="protein sequence ID" value="BCZ86906.1"/>
    <property type="molecule type" value="Genomic_DNA"/>
</dbReference>
<evidence type="ECO:0000259" key="3">
    <source>
        <dbReference type="PROSITE" id="PS50977"/>
    </source>
</evidence>
<accession>A0AAD1KTY0</accession>